<dbReference type="Gene3D" id="1.10.357.10">
    <property type="entry name" value="Tetracycline Repressor, domain 2"/>
    <property type="match status" value="1"/>
</dbReference>
<dbReference type="RefSeq" id="WP_380668130.1">
    <property type="nucleotide sequence ID" value="NZ_JBHTCJ010000006.1"/>
</dbReference>
<keyword evidence="5" id="KW-1185">Reference proteome</keyword>
<reference evidence="5" key="1">
    <citation type="journal article" date="2019" name="Int. J. Syst. Evol. Microbiol.">
        <title>The Global Catalogue of Microorganisms (GCM) 10K type strain sequencing project: providing services to taxonomists for standard genome sequencing and annotation.</title>
        <authorList>
            <consortium name="The Broad Institute Genomics Platform"/>
            <consortium name="The Broad Institute Genome Sequencing Center for Infectious Disease"/>
            <person name="Wu L."/>
            <person name="Ma J."/>
        </authorList>
    </citation>
    <scope>NUCLEOTIDE SEQUENCE [LARGE SCALE GENOMIC DNA]</scope>
    <source>
        <strain evidence="5">WLHS5</strain>
    </source>
</reference>
<dbReference type="PROSITE" id="PS50977">
    <property type="entry name" value="HTH_TETR_2"/>
    <property type="match status" value="1"/>
</dbReference>
<name>A0ABW2LNG0_9PSEU</name>
<dbReference type="EMBL" id="JBHTCJ010000006">
    <property type="protein sequence ID" value="MFC7342336.1"/>
    <property type="molecule type" value="Genomic_DNA"/>
</dbReference>
<feature type="DNA-binding region" description="H-T-H motif" evidence="2">
    <location>
        <begin position="29"/>
        <end position="48"/>
    </location>
</feature>
<accession>A0ABW2LNG0</accession>
<gene>
    <name evidence="4" type="ORF">ACFQRI_13065</name>
</gene>
<comment type="caution">
    <text evidence="4">The sequence shown here is derived from an EMBL/GenBank/DDBJ whole genome shotgun (WGS) entry which is preliminary data.</text>
</comment>
<evidence type="ECO:0000259" key="3">
    <source>
        <dbReference type="PROSITE" id="PS50977"/>
    </source>
</evidence>
<proteinExistence type="predicted"/>
<dbReference type="InterPro" id="IPR009057">
    <property type="entry name" value="Homeodomain-like_sf"/>
</dbReference>
<feature type="domain" description="HTH tetR-type" evidence="3">
    <location>
        <begin position="6"/>
        <end position="66"/>
    </location>
</feature>
<evidence type="ECO:0000256" key="1">
    <source>
        <dbReference type="ARBA" id="ARBA00023125"/>
    </source>
</evidence>
<protein>
    <submittedName>
        <fullName evidence="4">Helix-turn-helix domain-containing protein</fullName>
    </submittedName>
</protein>
<keyword evidence="1 2" id="KW-0238">DNA-binding</keyword>
<evidence type="ECO:0000256" key="2">
    <source>
        <dbReference type="PROSITE-ProRule" id="PRU00335"/>
    </source>
</evidence>
<organism evidence="4 5">
    <name type="scientific">Saccharopolyspora griseoalba</name>
    <dbReference type="NCBI Taxonomy" id="1431848"/>
    <lineage>
        <taxon>Bacteria</taxon>
        <taxon>Bacillati</taxon>
        <taxon>Actinomycetota</taxon>
        <taxon>Actinomycetes</taxon>
        <taxon>Pseudonocardiales</taxon>
        <taxon>Pseudonocardiaceae</taxon>
        <taxon>Saccharopolyspora</taxon>
    </lineage>
</organism>
<dbReference type="Proteomes" id="UP001596504">
    <property type="component" value="Unassembled WGS sequence"/>
</dbReference>
<dbReference type="SUPFAM" id="SSF46689">
    <property type="entry name" value="Homeodomain-like"/>
    <property type="match status" value="1"/>
</dbReference>
<evidence type="ECO:0000313" key="5">
    <source>
        <dbReference type="Proteomes" id="UP001596504"/>
    </source>
</evidence>
<sequence length="214" mass="22967">MPRPRVHDLDQVLDVAERLVADAGPERLTVRELSAASGVPNGAIYHAFGSLAALRGRMWLRAAVEFLDLQTELIGDALGEAPTRGDAVRAVVAAADAPAALADRRPAAARMLMTVRREQLLGPELPQELADSLLGLDRRLVSEVLCRLATAMWDRRDGPSVEVITTCVVDLPTALLRRALGQVTADGSVQIPADVRARLAAAVRAVLDPEPPRR</sequence>
<dbReference type="InterPro" id="IPR001647">
    <property type="entry name" value="HTH_TetR"/>
</dbReference>
<dbReference type="Pfam" id="PF00440">
    <property type="entry name" value="TetR_N"/>
    <property type="match status" value="1"/>
</dbReference>
<evidence type="ECO:0000313" key="4">
    <source>
        <dbReference type="EMBL" id="MFC7342336.1"/>
    </source>
</evidence>